<keyword evidence="2" id="KW-0472">Membrane</keyword>
<feature type="compositionally biased region" description="Low complexity" evidence="1">
    <location>
        <begin position="69"/>
        <end position="90"/>
    </location>
</feature>
<dbReference type="Pfam" id="PF13717">
    <property type="entry name" value="Zn_ribbon_4"/>
    <property type="match status" value="1"/>
</dbReference>
<sequence>MRLVCPNCDAEYEVDASAIPDTGRDVQCSNCGHAWFQMSPRVEEELAAEEALFDPPPPLPQDSDEDETPPAASPAADLPPRTLDESLLAVLREEAERETNARRSEAPPVIETQDELGLTEQGVTSGSAQAEPDPVSERIARMKGLASPPPKPQSRREMLPEIDEINTTLRASSERRSGEAGAVTDSLPAAKGAASFRSGFLLMILLALAIIALYMMAPKLAEQIPAAKGALQTFVALVDAARLWLDGLLDKATGWIGGKAS</sequence>
<proteinExistence type="predicted"/>
<feature type="compositionally biased region" description="Basic and acidic residues" evidence="1">
    <location>
        <begin position="91"/>
        <end position="105"/>
    </location>
</feature>
<evidence type="ECO:0000313" key="5">
    <source>
        <dbReference type="Proteomes" id="UP000477782"/>
    </source>
</evidence>
<keyword evidence="2" id="KW-1133">Transmembrane helix</keyword>
<comment type="caution">
    <text evidence="4">The sequence shown here is derived from an EMBL/GenBank/DDBJ whole genome shotgun (WGS) entry which is preliminary data.</text>
</comment>
<evidence type="ECO:0000256" key="1">
    <source>
        <dbReference type="SAM" id="MobiDB-lite"/>
    </source>
</evidence>
<organism evidence="4 5">
    <name type="scientific">Tabrizicola oligotrophica</name>
    <dbReference type="NCBI Taxonomy" id="2710650"/>
    <lineage>
        <taxon>Bacteria</taxon>
        <taxon>Pseudomonadati</taxon>
        <taxon>Pseudomonadota</taxon>
        <taxon>Alphaproteobacteria</taxon>
        <taxon>Rhodobacterales</taxon>
        <taxon>Paracoccaceae</taxon>
        <taxon>Tabrizicola</taxon>
    </lineage>
</organism>
<dbReference type="EMBL" id="JAAIVJ010000002">
    <property type="protein sequence ID" value="NEY89903.1"/>
    <property type="molecule type" value="Genomic_DNA"/>
</dbReference>
<dbReference type="NCBIfam" id="TIGR02098">
    <property type="entry name" value="MJ0042_CXXC"/>
    <property type="match status" value="1"/>
</dbReference>
<protein>
    <recommendedName>
        <fullName evidence="3">Zinc finger/thioredoxin putative domain-containing protein</fullName>
    </recommendedName>
</protein>
<reference evidence="4 5" key="1">
    <citation type="submission" date="2020-02" db="EMBL/GenBank/DDBJ databases">
        <authorList>
            <person name="Chen W.-M."/>
        </authorList>
    </citation>
    <scope>NUCLEOTIDE SEQUENCE [LARGE SCALE GENOMIC DNA]</scope>
    <source>
        <strain evidence="4 5">KMS-5</strain>
    </source>
</reference>
<evidence type="ECO:0000256" key="2">
    <source>
        <dbReference type="SAM" id="Phobius"/>
    </source>
</evidence>
<name>A0A6M0QTC5_9RHOB</name>
<keyword evidence="5" id="KW-1185">Reference proteome</keyword>
<feature type="region of interest" description="Disordered" evidence="1">
    <location>
        <begin position="42"/>
        <end position="134"/>
    </location>
</feature>
<accession>A0A6M0QTC5</accession>
<feature type="domain" description="Zinc finger/thioredoxin putative" evidence="3">
    <location>
        <begin position="1"/>
        <end position="36"/>
    </location>
</feature>
<keyword evidence="2" id="KW-0812">Transmembrane</keyword>
<evidence type="ECO:0000313" key="4">
    <source>
        <dbReference type="EMBL" id="NEY89903.1"/>
    </source>
</evidence>
<dbReference type="InterPro" id="IPR011723">
    <property type="entry name" value="Znf/thioredoxin_put"/>
</dbReference>
<evidence type="ECO:0000259" key="3">
    <source>
        <dbReference type="Pfam" id="PF13717"/>
    </source>
</evidence>
<dbReference type="AlphaFoldDB" id="A0A6M0QTC5"/>
<feature type="transmembrane region" description="Helical" evidence="2">
    <location>
        <begin position="200"/>
        <end position="217"/>
    </location>
</feature>
<dbReference type="Proteomes" id="UP000477782">
    <property type="component" value="Unassembled WGS sequence"/>
</dbReference>
<gene>
    <name evidence="4" type="ORF">G4Z14_06280</name>
</gene>